<keyword evidence="3" id="KW-1185">Reference proteome</keyword>
<dbReference type="GeneID" id="54407348"/>
<evidence type="ECO:0000256" key="1">
    <source>
        <dbReference type="SAM" id="SignalP"/>
    </source>
</evidence>
<reference evidence="2" key="1">
    <citation type="journal article" date="2020" name="Stud. Mycol.">
        <title>101 Dothideomycetes genomes: a test case for predicting lifestyles and emergence of pathogens.</title>
        <authorList>
            <person name="Haridas S."/>
            <person name="Albert R."/>
            <person name="Binder M."/>
            <person name="Bloem J."/>
            <person name="Labutti K."/>
            <person name="Salamov A."/>
            <person name="Andreopoulos B."/>
            <person name="Baker S."/>
            <person name="Barry K."/>
            <person name="Bills G."/>
            <person name="Bluhm B."/>
            <person name="Cannon C."/>
            <person name="Castanera R."/>
            <person name="Culley D."/>
            <person name="Daum C."/>
            <person name="Ezra D."/>
            <person name="Gonzalez J."/>
            <person name="Henrissat B."/>
            <person name="Kuo A."/>
            <person name="Liang C."/>
            <person name="Lipzen A."/>
            <person name="Lutzoni F."/>
            <person name="Magnuson J."/>
            <person name="Mondo S."/>
            <person name="Nolan M."/>
            <person name="Ohm R."/>
            <person name="Pangilinan J."/>
            <person name="Park H.-J."/>
            <person name="Ramirez L."/>
            <person name="Alfaro M."/>
            <person name="Sun H."/>
            <person name="Tritt A."/>
            <person name="Yoshinaga Y."/>
            <person name="Zwiers L.-H."/>
            <person name="Turgeon B."/>
            <person name="Goodwin S."/>
            <person name="Spatafora J."/>
            <person name="Crous P."/>
            <person name="Grigoriev I."/>
        </authorList>
    </citation>
    <scope>NUCLEOTIDE SEQUENCE</scope>
    <source>
        <strain evidence="2">CBS 119687</strain>
    </source>
</reference>
<accession>A0A6A6A0P4</accession>
<dbReference type="EMBL" id="ML977516">
    <property type="protein sequence ID" value="KAF2125390.1"/>
    <property type="molecule type" value="Genomic_DNA"/>
</dbReference>
<protein>
    <submittedName>
        <fullName evidence="2">Uncharacterized protein</fullName>
    </submittedName>
</protein>
<dbReference type="AlphaFoldDB" id="A0A6A6A0P4"/>
<dbReference type="Proteomes" id="UP000799771">
    <property type="component" value="Unassembled WGS sequence"/>
</dbReference>
<organism evidence="2 3">
    <name type="scientific">Dothidotthia symphoricarpi CBS 119687</name>
    <dbReference type="NCBI Taxonomy" id="1392245"/>
    <lineage>
        <taxon>Eukaryota</taxon>
        <taxon>Fungi</taxon>
        <taxon>Dikarya</taxon>
        <taxon>Ascomycota</taxon>
        <taxon>Pezizomycotina</taxon>
        <taxon>Dothideomycetes</taxon>
        <taxon>Pleosporomycetidae</taxon>
        <taxon>Pleosporales</taxon>
        <taxon>Dothidotthiaceae</taxon>
        <taxon>Dothidotthia</taxon>
    </lineage>
</organism>
<keyword evidence="1" id="KW-0732">Signal</keyword>
<gene>
    <name evidence="2" type="ORF">P153DRAFT_360375</name>
</gene>
<name>A0A6A6A0P4_9PLEO</name>
<feature type="chain" id="PRO_5025556238" evidence="1">
    <location>
        <begin position="18"/>
        <end position="110"/>
    </location>
</feature>
<dbReference type="RefSeq" id="XP_033519782.1">
    <property type="nucleotide sequence ID" value="XM_033666916.1"/>
</dbReference>
<evidence type="ECO:0000313" key="3">
    <source>
        <dbReference type="Proteomes" id="UP000799771"/>
    </source>
</evidence>
<evidence type="ECO:0000313" key="2">
    <source>
        <dbReference type="EMBL" id="KAF2125390.1"/>
    </source>
</evidence>
<sequence length="110" mass="11925">MLTPFLLLLLLTPLAAPSPTPQNTTASTTAFKCGTAITNTGFAEQLLATGACQNVQNEYEPYKTLYNYYCGVCVAHLWRDCTGGITYWGGPIGVRDQGVGIPWSFSYACF</sequence>
<proteinExistence type="predicted"/>
<feature type="signal peptide" evidence="1">
    <location>
        <begin position="1"/>
        <end position="17"/>
    </location>
</feature>